<dbReference type="SUPFAM" id="SSF75553">
    <property type="entry name" value="Smc hinge domain"/>
    <property type="match status" value="1"/>
</dbReference>
<comment type="caution">
    <text evidence="2">The sequence shown here is derived from an EMBL/GenBank/DDBJ whole genome shotgun (WGS) entry which is preliminary data.</text>
</comment>
<name>A0AAV1U0T5_9STRA</name>
<feature type="domain" description="SMC hinge" evidence="1">
    <location>
        <begin position="43"/>
        <end position="90"/>
    </location>
</feature>
<dbReference type="InterPro" id="IPR010935">
    <property type="entry name" value="SMC_hinge"/>
</dbReference>
<accession>A0AAV1U0T5</accession>
<organism evidence="2 3">
    <name type="scientific">Peronospora matthiolae</name>
    <dbReference type="NCBI Taxonomy" id="2874970"/>
    <lineage>
        <taxon>Eukaryota</taxon>
        <taxon>Sar</taxon>
        <taxon>Stramenopiles</taxon>
        <taxon>Oomycota</taxon>
        <taxon>Peronosporomycetes</taxon>
        <taxon>Peronosporales</taxon>
        <taxon>Peronosporaceae</taxon>
        <taxon>Peronospora</taxon>
    </lineage>
</organism>
<evidence type="ECO:0000313" key="3">
    <source>
        <dbReference type="Proteomes" id="UP001162060"/>
    </source>
</evidence>
<dbReference type="Pfam" id="PF06470">
    <property type="entry name" value="SMC_hinge"/>
    <property type="match status" value="1"/>
</dbReference>
<protein>
    <recommendedName>
        <fullName evidence="1">SMC hinge domain-containing protein</fullName>
    </recommendedName>
</protein>
<proteinExistence type="predicted"/>
<dbReference type="GO" id="GO:0005524">
    <property type="term" value="F:ATP binding"/>
    <property type="evidence" value="ECO:0007669"/>
    <property type="project" value="InterPro"/>
</dbReference>
<dbReference type="PANTHER" id="PTHR43977">
    <property type="entry name" value="STRUCTURAL MAINTENANCE OF CHROMOSOMES PROTEIN 3"/>
    <property type="match status" value="1"/>
</dbReference>
<dbReference type="GO" id="GO:0005694">
    <property type="term" value="C:chromosome"/>
    <property type="evidence" value="ECO:0007669"/>
    <property type="project" value="InterPro"/>
</dbReference>
<dbReference type="InterPro" id="IPR036277">
    <property type="entry name" value="SMC_hinge_sf"/>
</dbReference>
<dbReference type="GO" id="GO:0051276">
    <property type="term" value="P:chromosome organization"/>
    <property type="evidence" value="ECO:0007669"/>
    <property type="project" value="InterPro"/>
</dbReference>
<evidence type="ECO:0000313" key="2">
    <source>
        <dbReference type="EMBL" id="CAK7927518.1"/>
    </source>
</evidence>
<dbReference type="Proteomes" id="UP001162060">
    <property type="component" value="Unassembled WGS sequence"/>
</dbReference>
<dbReference type="Gene3D" id="1.20.1060.20">
    <property type="match status" value="1"/>
</dbReference>
<dbReference type="AlphaFoldDB" id="A0AAV1U0T5"/>
<evidence type="ECO:0000259" key="1">
    <source>
        <dbReference type="Pfam" id="PF06470"/>
    </source>
</evidence>
<reference evidence="2" key="1">
    <citation type="submission" date="2024-01" db="EMBL/GenBank/DDBJ databases">
        <authorList>
            <person name="Webb A."/>
        </authorList>
    </citation>
    <scope>NUCLEOTIDE SEQUENCE</scope>
    <source>
        <strain evidence="2">Pm1</strain>
    </source>
</reference>
<dbReference type="EMBL" id="CAKLBY020000111">
    <property type="protein sequence ID" value="CAK7927518.1"/>
    <property type="molecule type" value="Genomic_DNA"/>
</dbReference>
<gene>
    <name evidence="2" type="ORF">PM001_LOCUS12668</name>
</gene>
<sequence length="91" mass="10310">MSYCERALEKKLSDKEAALQSLMAYGARRSLQAVRELQDRVRGNYESLIDLLKPVEERYCIAVDEDSGGALFHVVIDTDDTAARIMKELDD</sequence>